<evidence type="ECO:0000313" key="2">
    <source>
        <dbReference type="WBParaSite" id="PS1159_v2.g21919.t1"/>
    </source>
</evidence>
<protein>
    <submittedName>
        <fullName evidence="2">Uncharacterized protein</fullName>
    </submittedName>
</protein>
<accession>A0AC35FXE5</accession>
<proteinExistence type="predicted"/>
<dbReference type="Proteomes" id="UP000887580">
    <property type="component" value="Unplaced"/>
</dbReference>
<organism evidence="1 2">
    <name type="scientific">Panagrolaimus sp. PS1159</name>
    <dbReference type="NCBI Taxonomy" id="55785"/>
    <lineage>
        <taxon>Eukaryota</taxon>
        <taxon>Metazoa</taxon>
        <taxon>Ecdysozoa</taxon>
        <taxon>Nematoda</taxon>
        <taxon>Chromadorea</taxon>
        <taxon>Rhabditida</taxon>
        <taxon>Tylenchina</taxon>
        <taxon>Panagrolaimomorpha</taxon>
        <taxon>Panagrolaimoidea</taxon>
        <taxon>Panagrolaimidae</taxon>
        <taxon>Panagrolaimus</taxon>
    </lineage>
</organism>
<dbReference type="WBParaSite" id="PS1159_v2.g21919.t1">
    <property type="protein sequence ID" value="PS1159_v2.g21919.t1"/>
    <property type="gene ID" value="PS1159_v2.g21919"/>
</dbReference>
<evidence type="ECO:0000313" key="1">
    <source>
        <dbReference type="Proteomes" id="UP000887580"/>
    </source>
</evidence>
<reference evidence="2" key="1">
    <citation type="submission" date="2022-11" db="UniProtKB">
        <authorList>
            <consortium name="WormBaseParasite"/>
        </authorList>
    </citation>
    <scope>IDENTIFICATION</scope>
</reference>
<name>A0AC35FXE5_9BILA</name>
<sequence>MSELKDSQTASTSTKTPADGLDRFKRASRFTASLRLGFTAARNRHKKLPKIDISTPEFDELHQKHSTSSLSPTTLSKLPFSPETNLRKISGLAQQGSDRKISSTSNSGKSDLPKTQFCKVATEVALPSIRSTQPRLSINATLALEDTKREWTKRLSRENIHPASATAAAAATISTLQQQPKKFQVIRIL</sequence>